<feature type="active site" description="Proton acceptor" evidence="11">
    <location>
        <position position="317"/>
    </location>
</feature>
<dbReference type="InterPro" id="IPR017846">
    <property type="entry name" value="Nict_dMeBzImd_PRibTrfase_bact"/>
</dbReference>
<dbReference type="Gene3D" id="1.10.1610.10">
    <property type="match status" value="1"/>
</dbReference>
<keyword evidence="13" id="KW-1185">Reference proteome</keyword>
<evidence type="ECO:0000256" key="4">
    <source>
        <dbReference type="ARBA" id="ARBA00011991"/>
    </source>
</evidence>
<dbReference type="STRING" id="1121290.CLAOCE_08550"/>
<dbReference type="Pfam" id="PF02277">
    <property type="entry name" value="DBI_PRT"/>
    <property type="match status" value="1"/>
</dbReference>
<dbReference type="PANTHER" id="PTHR43463:SF1">
    <property type="entry name" value="NICOTINATE-NUCLEOTIDE--DIMETHYLBENZIMIDAZOLE PHOSPHORIBOSYLTRANSFERASE"/>
    <property type="match status" value="1"/>
</dbReference>
<dbReference type="Proteomes" id="UP000175744">
    <property type="component" value="Unassembled WGS sequence"/>
</dbReference>
<accession>A0A1E8EZV9</accession>
<keyword evidence="6 11" id="KW-0169">Cobalamin biosynthesis</keyword>
<reference evidence="12 13" key="1">
    <citation type="submission" date="2016-06" db="EMBL/GenBank/DDBJ databases">
        <title>Genome sequence of Clostridium acetireducens DSM 10703.</title>
        <authorList>
            <person name="Poehlein A."/>
            <person name="Fluechter S."/>
            <person name="Duerre P."/>
            <person name="Daniel R."/>
        </authorList>
    </citation>
    <scope>NUCLEOTIDE SEQUENCE [LARGE SCALE GENOMIC DNA]</scope>
    <source>
        <strain evidence="12 13">DSM 10703</strain>
    </source>
</reference>
<dbReference type="CDD" id="cd02439">
    <property type="entry name" value="DMB-PRT_CobT"/>
    <property type="match status" value="1"/>
</dbReference>
<dbReference type="RefSeq" id="WP_070109807.1">
    <property type="nucleotide sequence ID" value="NZ_LZFO01000009.1"/>
</dbReference>
<comment type="function">
    <text evidence="1 11">Catalyzes the synthesis of alpha-ribazole-5'-phosphate from nicotinate mononucleotide (NAMN) and 5,6-dimethylbenzimidazole (DMB).</text>
</comment>
<dbReference type="HAMAP" id="MF_00230">
    <property type="entry name" value="CobT"/>
    <property type="match status" value="1"/>
</dbReference>
<dbReference type="GO" id="GO:0008939">
    <property type="term" value="F:nicotinate-nucleotide-dimethylbenzimidazole phosphoribosyltransferase activity"/>
    <property type="evidence" value="ECO:0007669"/>
    <property type="project" value="UniProtKB-UniRule"/>
</dbReference>
<dbReference type="GO" id="GO:0009236">
    <property type="term" value="P:cobalamin biosynthetic process"/>
    <property type="evidence" value="ECO:0007669"/>
    <property type="project" value="UniProtKB-UniRule"/>
</dbReference>
<name>A0A1E8EZV9_9CLOT</name>
<dbReference type="EMBL" id="LZFO01000009">
    <property type="protein sequence ID" value="OFI06700.1"/>
    <property type="molecule type" value="Genomic_DNA"/>
</dbReference>
<proteinExistence type="inferred from homology"/>
<evidence type="ECO:0000256" key="9">
    <source>
        <dbReference type="ARBA" id="ARBA00030686"/>
    </source>
</evidence>
<dbReference type="EC" id="2.4.2.21" evidence="4 11"/>
<dbReference type="SUPFAM" id="SSF52733">
    <property type="entry name" value="Nicotinate mononucleotide:5,6-dimethylbenzimidazole phosphoribosyltransferase (CobT)"/>
    <property type="match status" value="1"/>
</dbReference>
<dbReference type="InterPro" id="IPR036087">
    <property type="entry name" value="Nict_dMeBzImd_PRibTrfase_sf"/>
</dbReference>
<keyword evidence="7 11" id="KW-0328">Glycosyltransferase</keyword>
<evidence type="ECO:0000256" key="1">
    <source>
        <dbReference type="ARBA" id="ARBA00002197"/>
    </source>
</evidence>
<evidence type="ECO:0000256" key="11">
    <source>
        <dbReference type="HAMAP-Rule" id="MF_00230"/>
    </source>
</evidence>
<evidence type="ECO:0000256" key="10">
    <source>
        <dbReference type="ARBA" id="ARBA00047340"/>
    </source>
</evidence>
<keyword evidence="8 11" id="KW-0808">Transferase</keyword>
<evidence type="ECO:0000256" key="2">
    <source>
        <dbReference type="ARBA" id="ARBA00005049"/>
    </source>
</evidence>
<sequence length="358" mass="38600">MSLLEEALKSITPADKDAIEKSKKRIDNLTKPIGSMGTLEDIASKMAGITGKLYNEIYKKNIIIMCSDNGVCEEGVSACPQNLTRIVTNNYTRGITGVCTLAKYNNSDITVVDIGVKGEFNNSKIINRKINHGTKNMCKGAAMTKEEAVKAIEVGIEMVDNLVKQGYDLFGTGEMGIANTATSAAVMAAILDCPVDLVTGKGSGLTEEQFSTKKSVIKKALDINKPNKEDVLDVISKVGGFDIAGMCGSFIGAAKNKVPIVIDGFISYTAALCAYRLNKNVKDYIFPSHLSKEPGVEYAIKELGLEPMLNLKMRLGEGSGCPLAFNIIESALYSMNNMATLKEASVEGDFFVDIREEN</sequence>
<comment type="caution">
    <text evidence="12">The sequence shown here is derived from an EMBL/GenBank/DDBJ whole genome shotgun (WGS) entry which is preliminary data.</text>
</comment>
<dbReference type="PATRIC" id="fig|1121290.3.peg.867"/>
<comment type="pathway">
    <text evidence="2 11">Nucleoside biosynthesis; alpha-ribazole biosynthesis; alpha-ribazole from 5,6-dimethylbenzimidazole: step 1/2.</text>
</comment>
<evidence type="ECO:0000313" key="13">
    <source>
        <dbReference type="Proteomes" id="UP000175744"/>
    </source>
</evidence>
<protein>
    <recommendedName>
        <fullName evidence="5 11">Nicotinate-nucleotide--dimethylbenzimidazole phosphoribosyltransferase</fullName>
        <shortName evidence="11">NN:DBI PRT</shortName>
        <ecNumber evidence="4 11">2.4.2.21</ecNumber>
    </recommendedName>
    <alternativeName>
        <fullName evidence="9 11">N(1)-alpha-phosphoribosyltransferase</fullName>
    </alternativeName>
</protein>
<evidence type="ECO:0000256" key="8">
    <source>
        <dbReference type="ARBA" id="ARBA00022679"/>
    </source>
</evidence>
<dbReference type="NCBIfam" id="NF000996">
    <property type="entry name" value="PRK00105.1"/>
    <property type="match status" value="1"/>
</dbReference>
<gene>
    <name evidence="11 12" type="primary">cobT</name>
    <name evidence="12" type="ORF">CLOACE_08550</name>
</gene>
<dbReference type="UniPathway" id="UPA00061">
    <property type="reaction ID" value="UER00516"/>
</dbReference>
<evidence type="ECO:0000256" key="7">
    <source>
        <dbReference type="ARBA" id="ARBA00022676"/>
    </source>
</evidence>
<organism evidence="12 13">
    <name type="scientific">Clostridium acetireducens DSM 10703</name>
    <dbReference type="NCBI Taxonomy" id="1121290"/>
    <lineage>
        <taxon>Bacteria</taxon>
        <taxon>Bacillati</taxon>
        <taxon>Bacillota</taxon>
        <taxon>Clostridia</taxon>
        <taxon>Eubacteriales</taxon>
        <taxon>Clostridiaceae</taxon>
        <taxon>Clostridium</taxon>
    </lineage>
</organism>
<comment type="similarity">
    <text evidence="3 11">Belongs to the CobT family.</text>
</comment>
<dbReference type="OrthoDB" id="9781491at2"/>
<comment type="catalytic activity">
    <reaction evidence="10 11">
        <text>5,6-dimethylbenzimidazole + nicotinate beta-D-ribonucleotide = alpha-ribazole 5'-phosphate + nicotinate + H(+)</text>
        <dbReference type="Rhea" id="RHEA:11196"/>
        <dbReference type="ChEBI" id="CHEBI:15378"/>
        <dbReference type="ChEBI" id="CHEBI:15890"/>
        <dbReference type="ChEBI" id="CHEBI:32544"/>
        <dbReference type="ChEBI" id="CHEBI:57502"/>
        <dbReference type="ChEBI" id="CHEBI:57918"/>
        <dbReference type="EC" id="2.4.2.21"/>
    </reaction>
</comment>
<dbReference type="FunFam" id="3.40.50.10210:FF:000001">
    <property type="entry name" value="Nicotinate-nucleotide--dimethylbenzimidazole phosphoribosyltransferase"/>
    <property type="match status" value="1"/>
</dbReference>
<dbReference type="NCBIfam" id="TIGR03160">
    <property type="entry name" value="cobT_DBIPRT"/>
    <property type="match status" value="1"/>
</dbReference>
<dbReference type="InterPro" id="IPR003200">
    <property type="entry name" value="Nict_dMeBzImd_PRibTrfase"/>
</dbReference>
<evidence type="ECO:0000313" key="12">
    <source>
        <dbReference type="EMBL" id="OFI06700.1"/>
    </source>
</evidence>
<evidence type="ECO:0000256" key="3">
    <source>
        <dbReference type="ARBA" id="ARBA00007110"/>
    </source>
</evidence>
<dbReference type="Gene3D" id="3.40.50.10210">
    <property type="match status" value="1"/>
</dbReference>
<dbReference type="PANTHER" id="PTHR43463">
    <property type="entry name" value="NICOTINATE-NUCLEOTIDE--DIMETHYLBENZIMIDAZOLE PHOSPHORIBOSYLTRANSFERASE"/>
    <property type="match status" value="1"/>
</dbReference>
<dbReference type="AlphaFoldDB" id="A0A1E8EZV9"/>
<dbReference type="InterPro" id="IPR023195">
    <property type="entry name" value="Nict_dMeBzImd_PRibTrfase_N"/>
</dbReference>
<evidence type="ECO:0000256" key="6">
    <source>
        <dbReference type="ARBA" id="ARBA00022573"/>
    </source>
</evidence>
<evidence type="ECO:0000256" key="5">
    <source>
        <dbReference type="ARBA" id="ARBA00015486"/>
    </source>
</evidence>